<evidence type="ECO:0000313" key="8">
    <source>
        <dbReference type="Proteomes" id="UP000028630"/>
    </source>
</evidence>
<dbReference type="GO" id="GO:0016042">
    <property type="term" value="P:lipid catabolic process"/>
    <property type="evidence" value="ECO:0007669"/>
    <property type="project" value="UniProtKB-UniRule"/>
</dbReference>
<comment type="caution">
    <text evidence="7">The sequence shown here is derived from an EMBL/GenBank/DDBJ whole genome shotgun (WGS) entry which is preliminary data.</text>
</comment>
<dbReference type="SUPFAM" id="SSF52151">
    <property type="entry name" value="FabD/lysophospholipase-like"/>
    <property type="match status" value="1"/>
</dbReference>
<evidence type="ECO:0000313" key="7">
    <source>
        <dbReference type="EMBL" id="KFC11738.1"/>
    </source>
</evidence>
<dbReference type="InterPro" id="IPR016035">
    <property type="entry name" value="Acyl_Trfase/lysoPLipase"/>
</dbReference>
<keyword evidence="2 5" id="KW-0378">Hydrolase</keyword>
<keyword evidence="3 5" id="KW-0442">Lipid degradation</keyword>
<accession>A0A085ANE3</accession>
<dbReference type="Proteomes" id="UP000028630">
    <property type="component" value="Unassembled WGS sequence"/>
</dbReference>
<evidence type="ECO:0000256" key="2">
    <source>
        <dbReference type="ARBA" id="ARBA00022801"/>
    </source>
</evidence>
<gene>
    <name evidence="7" type="primary">rssA</name>
    <name evidence="7" type="ORF">GTGU_00386</name>
</gene>
<dbReference type="PANTHER" id="PTHR14226:SF76">
    <property type="entry name" value="NTE FAMILY PROTEIN RSSA"/>
    <property type="match status" value="1"/>
</dbReference>
<evidence type="ECO:0000256" key="3">
    <source>
        <dbReference type="ARBA" id="ARBA00022963"/>
    </source>
</evidence>
<dbReference type="AlphaFoldDB" id="A0A085ANE3"/>
<dbReference type="RefSeq" id="WP_038153827.1">
    <property type="nucleotide sequence ID" value="NZ_JMTB01000023.1"/>
</dbReference>
<evidence type="ECO:0000256" key="5">
    <source>
        <dbReference type="PROSITE-ProRule" id="PRU01161"/>
    </source>
</evidence>
<sequence>MRKVKIGLALGSGAARGWSHIGVIKALQKMGIEIDIVAGCSIGSLVGAAFACNRLDSLEKWVCSFSYWDVLRLMDLSWRRGGLLRGERVFSQYRQVMPCEQINDCERRFAAVATNLSTGRELWFTEGDLHLAVRASCSIPGLMSPVMHNGYWLVDGGVVNPVPVSLTRALGADIVIAVDLQHDAHLMQQDLLSVSAPDDINDDDDLTWHGRLRARMGRMSSRRSVPTPTAMEIMTTSIQVLENRLKRNRMAGDPPDILLQPFCPQISTLDFHRAASAIAAGQLAVEKKMDELLPLVRTDMQQRIF</sequence>
<name>A0A085ANE3_9ENTR</name>
<feature type="active site" description="Nucleophile" evidence="5">
    <location>
        <position position="41"/>
    </location>
</feature>
<dbReference type="PROSITE" id="PS01237">
    <property type="entry name" value="UPF0028"/>
    <property type="match status" value="1"/>
</dbReference>
<feature type="active site" description="Proton acceptor" evidence="5">
    <location>
        <position position="155"/>
    </location>
</feature>
<organism evidence="7 8">
    <name type="scientific">Trabulsiella guamensis ATCC 49490</name>
    <dbReference type="NCBI Taxonomy" id="1005994"/>
    <lineage>
        <taxon>Bacteria</taxon>
        <taxon>Pseudomonadati</taxon>
        <taxon>Pseudomonadota</taxon>
        <taxon>Gammaproteobacteria</taxon>
        <taxon>Enterobacterales</taxon>
        <taxon>Enterobacteriaceae</taxon>
        <taxon>Trabulsiella</taxon>
    </lineage>
</organism>
<comment type="similarity">
    <text evidence="1">Belongs to the NTE family.</text>
</comment>
<protein>
    <submittedName>
        <fullName evidence="7">Uncharacterized UPF0028 family protein</fullName>
    </submittedName>
</protein>
<dbReference type="InterPro" id="IPR050301">
    <property type="entry name" value="NTE"/>
</dbReference>
<evidence type="ECO:0000256" key="4">
    <source>
        <dbReference type="ARBA" id="ARBA00023098"/>
    </source>
</evidence>
<dbReference type="Gene3D" id="3.40.1090.10">
    <property type="entry name" value="Cytosolic phospholipase A2 catalytic domain"/>
    <property type="match status" value="2"/>
</dbReference>
<proteinExistence type="inferred from homology"/>
<dbReference type="CDD" id="cd07228">
    <property type="entry name" value="Pat_NTE_like_bacteria"/>
    <property type="match status" value="1"/>
</dbReference>
<reference evidence="8" key="1">
    <citation type="submission" date="2014-05" db="EMBL/GenBank/DDBJ databases">
        <title>ATOL: Assembling a taxonomically balanced genome-scale reconstruction of the evolutionary history of the Enterobacteriaceae.</title>
        <authorList>
            <person name="Plunkett G. III"/>
            <person name="Neeno-Eckwall E.C."/>
            <person name="Glasner J.D."/>
            <person name="Perna N.T."/>
        </authorList>
    </citation>
    <scope>NUCLEOTIDE SEQUENCE [LARGE SCALE GENOMIC DNA]</scope>
    <source>
        <strain evidence="8">ATCC 49490</strain>
    </source>
</reference>
<comment type="caution">
    <text evidence="5">Lacks conserved residue(s) required for the propagation of feature annotation.</text>
</comment>
<dbReference type="OrthoDB" id="5290098at2"/>
<dbReference type="PROSITE" id="PS51635">
    <property type="entry name" value="PNPLA"/>
    <property type="match status" value="1"/>
</dbReference>
<evidence type="ECO:0000256" key="1">
    <source>
        <dbReference type="ARBA" id="ARBA00006636"/>
    </source>
</evidence>
<dbReference type="PANTHER" id="PTHR14226">
    <property type="entry name" value="NEUROPATHY TARGET ESTERASE/SWISS CHEESE D.MELANOGASTER"/>
    <property type="match status" value="1"/>
</dbReference>
<keyword evidence="4 5" id="KW-0443">Lipid metabolism</keyword>
<keyword evidence="8" id="KW-1185">Reference proteome</keyword>
<dbReference type="GO" id="GO:0046470">
    <property type="term" value="P:phosphatidylcholine metabolic process"/>
    <property type="evidence" value="ECO:0007669"/>
    <property type="project" value="InterPro"/>
</dbReference>
<dbReference type="NCBIfam" id="NF007623">
    <property type="entry name" value="PRK10279.1"/>
    <property type="match status" value="1"/>
</dbReference>
<feature type="short sequence motif" description="DGA/G" evidence="5">
    <location>
        <begin position="155"/>
        <end position="157"/>
    </location>
</feature>
<dbReference type="Pfam" id="PF01734">
    <property type="entry name" value="Patatin"/>
    <property type="match status" value="1"/>
</dbReference>
<dbReference type="GO" id="GO:0004622">
    <property type="term" value="F:phosphatidylcholine lysophospholipase activity"/>
    <property type="evidence" value="ECO:0007669"/>
    <property type="project" value="InterPro"/>
</dbReference>
<dbReference type="EMBL" id="JMTB01000023">
    <property type="protein sequence ID" value="KFC11738.1"/>
    <property type="molecule type" value="Genomic_DNA"/>
</dbReference>
<evidence type="ECO:0000259" key="6">
    <source>
        <dbReference type="PROSITE" id="PS51635"/>
    </source>
</evidence>
<dbReference type="eggNOG" id="COG1752">
    <property type="taxonomic scope" value="Bacteria"/>
</dbReference>
<feature type="short sequence motif" description="GXSXG" evidence="5">
    <location>
        <begin position="39"/>
        <end position="43"/>
    </location>
</feature>
<dbReference type="InterPro" id="IPR002641">
    <property type="entry name" value="PNPLA_dom"/>
</dbReference>
<feature type="domain" description="PNPLA" evidence="6">
    <location>
        <begin position="8"/>
        <end position="168"/>
    </location>
</feature>
<dbReference type="InterPro" id="IPR001423">
    <property type="entry name" value="LysoPLipase_patatin_CS"/>
</dbReference>